<dbReference type="AlphaFoldDB" id="A0A1J1IS58"/>
<dbReference type="GO" id="GO:0061651">
    <property type="term" value="F:Atg12 conjugating enzyme activity"/>
    <property type="evidence" value="ECO:0007669"/>
    <property type="project" value="TreeGrafter"/>
</dbReference>
<dbReference type="OrthoDB" id="4089664at2759"/>
<evidence type="ECO:0000256" key="3">
    <source>
        <dbReference type="ARBA" id="ARBA00022679"/>
    </source>
</evidence>
<dbReference type="GO" id="GO:0005829">
    <property type="term" value="C:cytosol"/>
    <property type="evidence" value="ECO:0007669"/>
    <property type="project" value="TreeGrafter"/>
</dbReference>
<evidence type="ECO:0000256" key="5">
    <source>
        <dbReference type="ARBA" id="ARBA00023006"/>
    </source>
</evidence>
<dbReference type="Proteomes" id="UP000183832">
    <property type="component" value="Unassembled WGS sequence"/>
</dbReference>
<dbReference type="STRING" id="568069.A0A1J1IS58"/>
<dbReference type="PANTHER" id="PTHR14957">
    <property type="entry name" value="UBIQUITIN-LIKE-CONJUGATING ENZYME ATG10"/>
    <property type="match status" value="1"/>
</dbReference>
<dbReference type="EMBL" id="CVRI01000059">
    <property type="protein sequence ID" value="CRL02984.1"/>
    <property type="molecule type" value="Genomic_DNA"/>
</dbReference>
<dbReference type="GO" id="GO:0032446">
    <property type="term" value="P:protein modification by small protein conjugation"/>
    <property type="evidence" value="ECO:0007669"/>
    <property type="project" value="TreeGrafter"/>
</dbReference>
<evidence type="ECO:0000313" key="7">
    <source>
        <dbReference type="EMBL" id="CRL02984.1"/>
    </source>
</evidence>
<organism evidence="7 8">
    <name type="scientific">Clunio marinus</name>
    <dbReference type="NCBI Taxonomy" id="568069"/>
    <lineage>
        <taxon>Eukaryota</taxon>
        <taxon>Metazoa</taxon>
        <taxon>Ecdysozoa</taxon>
        <taxon>Arthropoda</taxon>
        <taxon>Hexapoda</taxon>
        <taxon>Insecta</taxon>
        <taxon>Pterygota</taxon>
        <taxon>Neoptera</taxon>
        <taxon>Endopterygota</taxon>
        <taxon>Diptera</taxon>
        <taxon>Nematocera</taxon>
        <taxon>Chironomoidea</taxon>
        <taxon>Chironomidae</taxon>
        <taxon>Clunio</taxon>
    </lineage>
</organism>
<keyword evidence="4" id="KW-0833">Ubl conjugation pathway</keyword>
<dbReference type="PANTHER" id="PTHR14957:SF1">
    <property type="entry name" value="UBIQUITIN-LIKE-CONJUGATING ENZYME ATG10"/>
    <property type="match status" value="1"/>
</dbReference>
<dbReference type="GO" id="GO:0000045">
    <property type="term" value="P:autophagosome assembly"/>
    <property type="evidence" value="ECO:0007669"/>
    <property type="project" value="TreeGrafter"/>
</dbReference>
<evidence type="ECO:0000256" key="6">
    <source>
        <dbReference type="ARBA" id="ARBA00029833"/>
    </source>
</evidence>
<keyword evidence="3" id="KW-0808">Transferase</keyword>
<evidence type="ECO:0000256" key="4">
    <source>
        <dbReference type="ARBA" id="ARBA00022786"/>
    </source>
</evidence>
<dbReference type="GO" id="GO:0000422">
    <property type="term" value="P:autophagy of mitochondrion"/>
    <property type="evidence" value="ECO:0007669"/>
    <property type="project" value="TreeGrafter"/>
</dbReference>
<sequence>MINVDFSEEEFNNKALEFFNVSKLLNDNWNINHKNDKYYLTKKQFISLKSEYSQSYEDDCSDPSAVQSNEIINIEYHVLFHPSYQVPVLYFNAYEDGKLISFHDIPKIFVNINELKTSQTELLNIVTQAEHPILFQPFFMLHPCKVQQVLSQFKESKNFVLTFISIFGPSVKLNLSLEYQNYFDDHPSTQT</sequence>
<gene>
    <name evidence="7" type="ORF">CLUMA_CG016158</name>
</gene>
<dbReference type="Gene3D" id="3.30.1460.50">
    <property type="match status" value="1"/>
</dbReference>
<reference evidence="7 8" key="1">
    <citation type="submission" date="2015-04" db="EMBL/GenBank/DDBJ databases">
        <authorList>
            <person name="Syromyatnikov M.Y."/>
            <person name="Popov V.N."/>
        </authorList>
    </citation>
    <scope>NUCLEOTIDE SEQUENCE [LARGE SCALE GENOMIC DNA]</scope>
</reference>
<evidence type="ECO:0000256" key="1">
    <source>
        <dbReference type="ARBA" id="ARBA00005696"/>
    </source>
</evidence>
<keyword evidence="5" id="KW-0072">Autophagy</keyword>
<dbReference type="InterPro" id="IPR007135">
    <property type="entry name" value="Atg3/Atg10"/>
</dbReference>
<keyword evidence="8" id="KW-1185">Reference proteome</keyword>
<protein>
    <recommendedName>
        <fullName evidence="2">Ubiquitin-like-conjugating enzyme ATG10</fullName>
    </recommendedName>
    <alternativeName>
        <fullName evidence="6">Autophagy-related protein 10</fullName>
    </alternativeName>
</protein>
<accession>A0A1J1IS58</accession>
<evidence type="ECO:0000313" key="8">
    <source>
        <dbReference type="Proteomes" id="UP000183832"/>
    </source>
</evidence>
<proteinExistence type="inferred from homology"/>
<dbReference type="Pfam" id="PF03987">
    <property type="entry name" value="Autophagy_act_C"/>
    <property type="match status" value="1"/>
</dbReference>
<comment type="similarity">
    <text evidence="1">Belongs to the ATG10 family.</text>
</comment>
<name>A0A1J1IS58_9DIPT</name>
<evidence type="ECO:0000256" key="2">
    <source>
        <dbReference type="ARBA" id="ARBA00021099"/>
    </source>
</evidence>